<dbReference type="PRINTS" id="PR00080">
    <property type="entry name" value="SDRFAMILY"/>
</dbReference>
<keyword evidence="4" id="KW-0560">Oxidoreductase</keyword>
<organism evidence="7 8">
    <name type="scientific">Mycolicibacterium sediminis</name>
    <dbReference type="NCBI Taxonomy" id="1286180"/>
    <lineage>
        <taxon>Bacteria</taxon>
        <taxon>Bacillati</taxon>
        <taxon>Actinomycetota</taxon>
        <taxon>Actinomycetes</taxon>
        <taxon>Mycobacteriales</taxon>
        <taxon>Mycobacteriaceae</taxon>
        <taxon>Mycolicibacterium</taxon>
    </lineage>
</organism>
<proteinExistence type="inferred from homology"/>
<keyword evidence="8" id="KW-1185">Reference proteome</keyword>
<evidence type="ECO:0000256" key="3">
    <source>
        <dbReference type="ARBA" id="ARBA00022512"/>
    </source>
</evidence>
<evidence type="ECO:0000256" key="5">
    <source>
        <dbReference type="ARBA" id="ARBA00040781"/>
    </source>
</evidence>
<gene>
    <name evidence="7" type="ORF">MSEDJ_11450</name>
</gene>
<dbReference type="InterPro" id="IPR050259">
    <property type="entry name" value="SDR"/>
</dbReference>
<keyword evidence="3" id="KW-0134">Cell wall</keyword>
<dbReference type="PRINTS" id="PR00081">
    <property type="entry name" value="GDHRDH"/>
</dbReference>
<sequence length="254" mass="24951">MSTTTSGLAGRTALVTGSTSGLGAGIAVALAEAGAHVVVTGRTRTRGEAVVAAIESKGGHAVYIPVDFAAGPDAIGDLAASASKASGGHVDILVNNVATLLQPTATADVTAERIAAAFAVSVTAPFLLTGLLAPEMARRGEGAIVNIGSISGIIGAAGSALYGATKASVHMLTKAWAAEYGPDGVRVNAVAPGPIATERNQEFADGIAPILARVPSHRMSTVDEVSAAVVFLAGPQAGNIHGAILTVDGGATTV</sequence>
<dbReference type="SUPFAM" id="SSF51735">
    <property type="entry name" value="NAD(P)-binding Rossmann-fold domains"/>
    <property type="match status" value="1"/>
</dbReference>
<protein>
    <recommendedName>
        <fullName evidence="5">3-oxoacyl-[acyl-carrier-protein] reductase MabA</fullName>
    </recommendedName>
</protein>
<evidence type="ECO:0000313" key="8">
    <source>
        <dbReference type="Proteomes" id="UP000467193"/>
    </source>
</evidence>
<dbReference type="CDD" id="cd05233">
    <property type="entry name" value="SDR_c"/>
    <property type="match status" value="1"/>
</dbReference>
<evidence type="ECO:0000256" key="6">
    <source>
        <dbReference type="ARBA" id="ARBA00047400"/>
    </source>
</evidence>
<dbReference type="AlphaFoldDB" id="A0A7I7QKZ8"/>
<dbReference type="PROSITE" id="PS00061">
    <property type="entry name" value="ADH_SHORT"/>
    <property type="match status" value="1"/>
</dbReference>
<accession>A0A7I7QKZ8</accession>
<name>A0A7I7QKZ8_9MYCO</name>
<dbReference type="InterPro" id="IPR036291">
    <property type="entry name" value="NAD(P)-bd_dom_sf"/>
</dbReference>
<comment type="subcellular location">
    <subcellularLocation>
        <location evidence="1">Secreted</location>
        <location evidence="1">Cell wall</location>
    </subcellularLocation>
</comment>
<dbReference type="KEGG" id="msei:MSEDJ_11450"/>
<comment type="catalytic activity">
    <reaction evidence="6">
        <text>a (3R)-hydroxyacyl-[ACP] + NADP(+) = a 3-oxoacyl-[ACP] + NADPH + H(+)</text>
        <dbReference type="Rhea" id="RHEA:17397"/>
        <dbReference type="Rhea" id="RHEA-COMP:9916"/>
        <dbReference type="Rhea" id="RHEA-COMP:9945"/>
        <dbReference type="ChEBI" id="CHEBI:15378"/>
        <dbReference type="ChEBI" id="CHEBI:57783"/>
        <dbReference type="ChEBI" id="CHEBI:58349"/>
        <dbReference type="ChEBI" id="CHEBI:78776"/>
        <dbReference type="ChEBI" id="CHEBI:78827"/>
        <dbReference type="EC" id="1.1.1.100"/>
    </reaction>
    <physiologicalReaction direction="right-to-left" evidence="6">
        <dbReference type="Rhea" id="RHEA:17399"/>
    </physiologicalReaction>
</comment>
<dbReference type="PANTHER" id="PTHR42879:SF2">
    <property type="entry name" value="3-OXOACYL-[ACYL-CARRIER-PROTEIN] REDUCTASE FABG"/>
    <property type="match status" value="1"/>
</dbReference>
<dbReference type="PANTHER" id="PTHR42879">
    <property type="entry name" value="3-OXOACYL-(ACYL-CARRIER-PROTEIN) REDUCTASE"/>
    <property type="match status" value="1"/>
</dbReference>
<dbReference type="GO" id="GO:0032787">
    <property type="term" value="P:monocarboxylic acid metabolic process"/>
    <property type="evidence" value="ECO:0007669"/>
    <property type="project" value="UniProtKB-ARBA"/>
</dbReference>
<keyword evidence="3" id="KW-0964">Secreted</keyword>
<evidence type="ECO:0000256" key="4">
    <source>
        <dbReference type="ARBA" id="ARBA00023002"/>
    </source>
</evidence>
<evidence type="ECO:0000256" key="1">
    <source>
        <dbReference type="ARBA" id="ARBA00004191"/>
    </source>
</evidence>
<evidence type="ECO:0000256" key="2">
    <source>
        <dbReference type="ARBA" id="ARBA00006484"/>
    </source>
</evidence>
<dbReference type="InterPro" id="IPR020904">
    <property type="entry name" value="Sc_DH/Rdtase_CS"/>
</dbReference>
<comment type="similarity">
    <text evidence="2">Belongs to the short-chain dehydrogenases/reductases (SDR) family.</text>
</comment>
<evidence type="ECO:0000313" key="7">
    <source>
        <dbReference type="EMBL" id="BBY27049.1"/>
    </source>
</evidence>
<dbReference type="Proteomes" id="UP000467193">
    <property type="component" value="Chromosome"/>
</dbReference>
<dbReference type="Pfam" id="PF13561">
    <property type="entry name" value="adh_short_C2"/>
    <property type="match status" value="1"/>
</dbReference>
<reference evidence="7 8" key="1">
    <citation type="journal article" date="2019" name="Emerg. Microbes Infect.">
        <title>Comprehensive subspecies identification of 175 nontuberculous mycobacteria species based on 7547 genomic profiles.</title>
        <authorList>
            <person name="Matsumoto Y."/>
            <person name="Kinjo T."/>
            <person name="Motooka D."/>
            <person name="Nabeya D."/>
            <person name="Jung N."/>
            <person name="Uechi K."/>
            <person name="Horii T."/>
            <person name="Iida T."/>
            <person name="Fujita J."/>
            <person name="Nakamura S."/>
        </authorList>
    </citation>
    <scope>NUCLEOTIDE SEQUENCE [LARGE SCALE GENOMIC DNA]</scope>
    <source>
        <strain evidence="7 8">JCM 17899</strain>
    </source>
</reference>
<dbReference type="FunFam" id="3.40.50.720:FF:000084">
    <property type="entry name" value="Short-chain dehydrogenase reductase"/>
    <property type="match status" value="1"/>
</dbReference>
<dbReference type="EMBL" id="AP022588">
    <property type="protein sequence ID" value="BBY27049.1"/>
    <property type="molecule type" value="Genomic_DNA"/>
</dbReference>
<dbReference type="InterPro" id="IPR002347">
    <property type="entry name" value="SDR_fam"/>
</dbReference>
<dbReference type="GO" id="GO:0004316">
    <property type="term" value="F:3-oxoacyl-[acyl-carrier-protein] reductase (NADPH) activity"/>
    <property type="evidence" value="ECO:0007669"/>
    <property type="project" value="UniProtKB-EC"/>
</dbReference>
<dbReference type="RefSeq" id="WP_163795994.1">
    <property type="nucleotide sequence ID" value="NZ_AP022588.1"/>
</dbReference>
<dbReference type="Gene3D" id="3.40.50.720">
    <property type="entry name" value="NAD(P)-binding Rossmann-like Domain"/>
    <property type="match status" value="1"/>
</dbReference>